<dbReference type="GO" id="GO:0006801">
    <property type="term" value="P:superoxide metabolic process"/>
    <property type="evidence" value="ECO:0007669"/>
    <property type="project" value="InterPro"/>
</dbReference>
<proteinExistence type="predicted"/>
<organism evidence="2 3">
    <name type="scientific">Triparma retinervis</name>
    <dbReference type="NCBI Taxonomy" id="2557542"/>
    <lineage>
        <taxon>Eukaryota</taxon>
        <taxon>Sar</taxon>
        <taxon>Stramenopiles</taxon>
        <taxon>Ochrophyta</taxon>
        <taxon>Bolidophyceae</taxon>
        <taxon>Parmales</taxon>
        <taxon>Triparmaceae</taxon>
        <taxon>Triparma</taxon>
    </lineage>
</organism>
<dbReference type="AlphaFoldDB" id="A0A9W6ZBP4"/>
<gene>
    <name evidence="2" type="ORF">TrRE_jg8897</name>
</gene>
<evidence type="ECO:0000256" key="1">
    <source>
        <dbReference type="SAM" id="SignalP"/>
    </source>
</evidence>
<dbReference type="EMBL" id="BRXZ01003147">
    <property type="protein sequence ID" value="GMH48352.1"/>
    <property type="molecule type" value="Genomic_DNA"/>
</dbReference>
<name>A0A9W6ZBP4_9STRA</name>
<dbReference type="Proteomes" id="UP001165082">
    <property type="component" value="Unassembled WGS sequence"/>
</dbReference>
<accession>A0A9W6ZBP4</accession>
<reference evidence="2" key="1">
    <citation type="submission" date="2022-07" db="EMBL/GenBank/DDBJ databases">
        <title>Genome analysis of Parmales, a sister group of diatoms, reveals the evolutionary specialization of diatoms from phago-mixotrophs to photoautotrophs.</title>
        <authorList>
            <person name="Ban H."/>
            <person name="Sato S."/>
            <person name="Yoshikawa S."/>
            <person name="Kazumasa Y."/>
            <person name="Nakamura Y."/>
            <person name="Ichinomiya M."/>
            <person name="Saitoh K."/>
            <person name="Sato N."/>
            <person name="Blanc-Mathieu R."/>
            <person name="Endo H."/>
            <person name="Kuwata A."/>
            <person name="Ogata H."/>
        </authorList>
    </citation>
    <scope>NUCLEOTIDE SEQUENCE</scope>
</reference>
<dbReference type="InterPro" id="IPR036423">
    <property type="entry name" value="SOD-like_Cu/Zn_dom_sf"/>
</dbReference>
<evidence type="ECO:0000313" key="3">
    <source>
        <dbReference type="Proteomes" id="UP001165082"/>
    </source>
</evidence>
<feature type="chain" id="PRO_5040794841" evidence="1">
    <location>
        <begin position="22"/>
        <end position="146"/>
    </location>
</feature>
<comment type="caution">
    <text evidence="2">The sequence shown here is derived from an EMBL/GenBank/DDBJ whole genome shotgun (WGS) entry which is preliminary data.</text>
</comment>
<protein>
    <submittedName>
        <fullName evidence="2">Uncharacterized protein</fullName>
    </submittedName>
</protein>
<evidence type="ECO:0000313" key="2">
    <source>
        <dbReference type="EMBL" id="GMH48352.1"/>
    </source>
</evidence>
<feature type="signal peptide" evidence="1">
    <location>
        <begin position="1"/>
        <end position="21"/>
    </location>
</feature>
<dbReference type="Gene3D" id="2.60.40.200">
    <property type="entry name" value="Superoxide dismutase, copper/zinc binding domain"/>
    <property type="match status" value="1"/>
</dbReference>
<keyword evidence="3" id="KW-1185">Reference proteome</keyword>
<dbReference type="GO" id="GO:0046872">
    <property type="term" value="F:metal ion binding"/>
    <property type="evidence" value="ECO:0007669"/>
    <property type="project" value="InterPro"/>
</dbReference>
<sequence>MKLSTAASALALVSTVGLSSARVKKYCAKIDPETADGAKGFFTTTYSSNNQAIYSLSLDMSDFTGEADSDDFASGNLAKCEIGDLSGKFGGLKGGDRYFSATHKDTLAPFTANFKATDELANMWSSVVFHCKDDATRLVCADLVEC</sequence>
<dbReference type="OrthoDB" id="159229at2759"/>
<keyword evidence="1" id="KW-0732">Signal</keyword>